<proteinExistence type="predicted"/>
<accession>A0ACC1PI51</accession>
<organism evidence="1 2">
    <name type="scientific">Xylaria curta</name>
    <dbReference type="NCBI Taxonomy" id="42375"/>
    <lineage>
        <taxon>Eukaryota</taxon>
        <taxon>Fungi</taxon>
        <taxon>Dikarya</taxon>
        <taxon>Ascomycota</taxon>
        <taxon>Pezizomycotina</taxon>
        <taxon>Sordariomycetes</taxon>
        <taxon>Xylariomycetidae</taxon>
        <taxon>Xylariales</taxon>
        <taxon>Xylariaceae</taxon>
        <taxon>Xylaria</taxon>
    </lineage>
</organism>
<name>A0ACC1PI51_9PEZI</name>
<dbReference type="EMBL" id="JAPDGR010000225">
    <property type="protein sequence ID" value="KAJ2993244.1"/>
    <property type="molecule type" value="Genomic_DNA"/>
</dbReference>
<gene>
    <name evidence="1" type="ORF">NUW58_g1902</name>
</gene>
<protein>
    <submittedName>
        <fullName evidence="1">Uncharacterized protein</fullName>
    </submittedName>
</protein>
<keyword evidence="2" id="KW-1185">Reference proteome</keyword>
<evidence type="ECO:0000313" key="1">
    <source>
        <dbReference type="EMBL" id="KAJ2993244.1"/>
    </source>
</evidence>
<sequence length="592" mass="66159">MSYLVGSQHYQLALTDQFLDLPGSSVAKTSTEAFRYQPLPDSKSFVRLLYLRPGNRATSIEGHSALYCEVVIHPVGGCPPYVALSYAWGDATNRRSVRVGSHVVSLTESLVVALEHLQHHDQTLVVWADAICINQSDNAEKSDQVRMMSRIYKSSVLVIAWLGPESDDSDKAIKQLQDFKDLTLSMMGQIEEIENMFKSGQVEQADGGGLPHRRSIDFLPVKKLLERPWFDRIWVLQEAVLNDHTLFLAGQLCLEPNALLWGGNEWVSAHYGPAHAIDQTRWRRLTPVNVPLELDVFCLSSISLSVFGPGLKCSDPKDYVYGLLGLIEDAERYGLQADYTLSLEDIYTNFAIALIRSGNLSFLLRLWCPETDLALPSWVPDLRVAQFNTMDTWIDGSIYQADFAPSGNRHPLDILNSGDKTPRLIVTAYYVDTVESVLASLANDDLDPAEQTAFLESVHDAMPRMDSSSHATTGKTPLSALALILAHLRAYFQPSRAELLDYLDSKKTDVETEWVHLSPCRHLFLTRSGLVGLSHGPISAGDNVFIIGGTRGQWVLRELAQGDCYRIASPAMVYPFNWNGQWESRKQEIVIY</sequence>
<evidence type="ECO:0000313" key="2">
    <source>
        <dbReference type="Proteomes" id="UP001143856"/>
    </source>
</evidence>
<dbReference type="Proteomes" id="UP001143856">
    <property type="component" value="Unassembled WGS sequence"/>
</dbReference>
<comment type="caution">
    <text evidence="1">The sequence shown here is derived from an EMBL/GenBank/DDBJ whole genome shotgun (WGS) entry which is preliminary data.</text>
</comment>
<reference evidence="1" key="1">
    <citation type="submission" date="2022-10" db="EMBL/GenBank/DDBJ databases">
        <title>Genome Sequence of Xylaria curta.</title>
        <authorList>
            <person name="Buettner E."/>
        </authorList>
    </citation>
    <scope>NUCLEOTIDE SEQUENCE</scope>
    <source>
        <strain evidence="1">Babe10</strain>
    </source>
</reference>